<evidence type="ECO:0000256" key="1">
    <source>
        <dbReference type="SAM" id="MobiDB-lite"/>
    </source>
</evidence>
<evidence type="ECO:0000313" key="2">
    <source>
        <dbReference type="EMBL" id="CAD7411773.1"/>
    </source>
</evidence>
<dbReference type="AlphaFoldDB" id="A0A7R9DDG8"/>
<reference evidence="2" key="1">
    <citation type="submission" date="2020-11" db="EMBL/GenBank/DDBJ databases">
        <authorList>
            <person name="Tran Van P."/>
        </authorList>
    </citation>
    <scope>NUCLEOTIDE SEQUENCE</scope>
</reference>
<sequence length="156" mass="17150">MSTVFEVVYNKSKRTLPRVLLPVQVIRLSTNNHNGLGVGRLNTDEVRPHLRGRRVENNLGKTTSSSPERDLNLDLPILGSLAQHETSALANHSTEAGIVSAFAWKEIGIPFWKKIILNTPEHDWNLDLPVISSLVYCESSALGYGQTGAHARTGTV</sequence>
<name>A0A7R9DDG8_TIMCR</name>
<organism evidence="2">
    <name type="scientific">Timema cristinae</name>
    <name type="common">Walking stick</name>
    <dbReference type="NCBI Taxonomy" id="61476"/>
    <lineage>
        <taxon>Eukaryota</taxon>
        <taxon>Metazoa</taxon>
        <taxon>Ecdysozoa</taxon>
        <taxon>Arthropoda</taxon>
        <taxon>Hexapoda</taxon>
        <taxon>Insecta</taxon>
        <taxon>Pterygota</taxon>
        <taxon>Neoptera</taxon>
        <taxon>Polyneoptera</taxon>
        <taxon>Phasmatodea</taxon>
        <taxon>Timematodea</taxon>
        <taxon>Timematoidea</taxon>
        <taxon>Timematidae</taxon>
        <taxon>Timema</taxon>
    </lineage>
</organism>
<gene>
    <name evidence="2" type="ORF">TCEB3V08_LOCUS11084</name>
</gene>
<protein>
    <submittedName>
        <fullName evidence="2">Uncharacterized protein</fullName>
    </submittedName>
</protein>
<accession>A0A7R9DDG8</accession>
<dbReference type="EMBL" id="OC322418">
    <property type="protein sequence ID" value="CAD7411773.1"/>
    <property type="molecule type" value="Genomic_DNA"/>
</dbReference>
<proteinExistence type="predicted"/>
<feature type="region of interest" description="Disordered" evidence="1">
    <location>
        <begin position="52"/>
        <end position="71"/>
    </location>
</feature>